<keyword evidence="6 8" id="KW-0472">Membrane</keyword>
<feature type="compositionally biased region" description="Polar residues" evidence="9">
    <location>
        <begin position="448"/>
        <end position="459"/>
    </location>
</feature>
<feature type="domain" description="CNNM transmembrane" evidence="12">
    <location>
        <begin position="3"/>
        <end position="188"/>
    </location>
</feature>
<accession>A0A1Y5F2X9</accession>
<name>A0A1Y5F2X9_9BACT</name>
<dbReference type="Pfam" id="PF03471">
    <property type="entry name" value="CorC_HlyC"/>
    <property type="match status" value="1"/>
</dbReference>
<feature type="region of interest" description="Disordered" evidence="9">
    <location>
        <begin position="430"/>
        <end position="459"/>
    </location>
</feature>
<dbReference type="Pfam" id="PF01595">
    <property type="entry name" value="CNNM"/>
    <property type="match status" value="1"/>
</dbReference>
<evidence type="ECO:0000256" key="5">
    <source>
        <dbReference type="ARBA" id="ARBA00023122"/>
    </source>
</evidence>
<evidence type="ECO:0000313" key="13">
    <source>
        <dbReference type="EMBL" id="OUR93662.1"/>
    </source>
</evidence>
<feature type="domain" description="CBS" evidence="11">
    <location>
        <begin position="207"/>
        <end position="266"/>
    </location>
</feature>
<feature type="transmembrane region" description="Helical" evidence="10">
    <location>
        <begin position="95"/>
        <end position="114"/>
    </location>
</feature>
<dbReference type="CDD" id="cd04590">
    <property type="entry name" value="CBS_pair_CorC_HlyC_assoc"/>
    <property type="match status" value="1"/>
</dbReference>
<dbReference type="InterPro" id="IPR000644">
    <property type="entry name" value="CBS_dom"/>
</dbReference>
<dbReference type="SMART" id="SM01091">
    <property type="entry name" value="CorC_HlyC"/>
    <property type="match status" value="1"/>
</dbReference>
<dbReference type="Gene3D" id="3.10.580.10">
    <property type="entry name" value="CBS-domain"/>
    <property type="match status" value="1"/>
</dbReference>
<keyword evidence="3" id="KW-0677">Repeat</keyword>
<reference evidence="14" key="1">
    <citation type="journal article" date="2017" name="Proc. Natl. Acad. Sci. U.S.A.">
        <title>Simulation of Deepwater Horizon oil plume reveals substrate specialization within a complex community of hydrocarbon-degraders.</title>
        <authorList>
            <person name="Hu P."/>
            <person name="Dubinsky E.A."/>
            <person name="Probst A.J."/>
            <person name="Wang J."/>
            <person name="Sieber C.M.K."/>
            <person name="Tom L.M."/>
            <person name="Gardinali P."/>
            <person name="Banfield J.F."/>
            <person name="Atlas R.M."/>
            <person name="Andersen G.L."/>
        </authorList>
    </citation>
    <scope>NUCLEOTIDE SEQUENCE [LARGE SCALE GENOMIC DNA]</scope>
</reference>
<dbReference type="EMBL" id="MAAO01000015">
    <property type="protein sequence ID" value="OUR93662.1"/>
    <property type="molecule type" value="Genomic_DNA"/>
</dbReference>
<comment type="caution">
    <text evidence="13">The sequence shown here is derived from an EMBL/GenBank/DDBJ whole genome shotgun (WGS) entry which is preliminary data.</text>
</comment>
<dbReference type="SUPFAM" id="SSF56176">
    <property type="entry name" value="FAD-binding/transporter-associated domain-like"/>
    <property type="match status" value="1"/>
</dbReference>
<evidence type="ECO:0000256" key="1">
    <source>
        <dbReference type="ARBA" id="ARBA00004141"/>
    </source>
</evidence>
<evidence type="ECO:0000256" key="7">
    <source>
        <dbReference type="PROSITE-ProRule" id="PRU00703"/>
    </source>
</evidence>
<dbReference type="PROSITE" id="PS51371">
    <property type="entry name" value="CBS"/>
    <property type="match status" value="2"/>
</dbReference>
<dbReference type="Pfam" id="PF00571">
    <property type="entry name" value="CBS"/>
    <property type="match status" value="1"/>
</dbReference>
<dbReference type="PROSITE" id="PS51846">
    <property type="entry name" value="CNNM"/>
    <property type="match status" value="1"/>
</dbReference>
<comment type="subcellular location">
    <subcellularLocation>
        <location evidence="1">Membrane</location>
        <topology evidence="1">Multi-pass membrane protein</topology>
    </subcellularLocation>
</comment>
<keyword evidence="2 8" id="KW-0812">Transmembrane</keyword>
<dbReference type="AlphaFoldDB" id="A0A1Y5F2X9"/>
<feature type="transmembrane region" description="Helical" evidence="10">
    <location>
        <begin position="135"/>
        <end position="155"/>
    </location>
</feature>
<sequence>MYVAMIETYEIVLLVTCFILSGVFSGSEAVLMSINIDRAKQIIEEGGSKGKALDFMIERPNEFLTTILVGNNVVNIFASSLMTTITARIFSSDSIGIAVGLTTFIILIFGEIIPKTFARTHAEKMSVPTIRFLQMFYICLFPIIKGIVWFIRSFLGENAELTGRLVTKLDIEYMVQKAEKENTIDSKQVDLLHSVLDFPKIKVKDIMISRQKIKFIKLDASYKSVLKTIQEDTHSRFPVCDGELENMKGFLHVKELVFLAQEEREKFNIEKHLKKPFFVYEHMKIQAVFDHMNRKKVHLALVKDENGLIVGIITLEDIVEEIFGEIQDEHDEEEESISKEYQESDLESGIYIEGTLSLRDLYSEFNIKIPLNDNYSTVSGFILDMLGNNFPEEGQIIVWEGLSFELVRVQDYEIREIRIQDVDGEKHFYSKREATTAQSDGNPEGKRSNQVSSQKTYPV</sequence>
<dbReference type="InterPro" id="IPR005170">
    <property type="entry name" value="Transptr-assoc_dom"/>
</dbReference>
<dbReference type="InterPro" id="IPR002550">
    <property type="entry name" value="CNNM"/>
</dbReference>
<proteinExistence type="predicted"/>
<evidence type="ECO:0000256" key="6">
    <source>
        <dbReference type="ARBA" id="ARBA00023136"/>
    </source>
</evidence>
<feature type="transmembrane region" description="Helical" evidence="10">
    <location>
        <begin position="12"/>
        <end position="31"/>
    </location>
</feature>
<evidence type="ECO:0000256" key="10">
    <source>
        <dbReference type="SAM" id="Phobius"/>
    </source>
</evidence>
<evidence type="ECO:0000256" key="8">
    <source>
        <dbReference type="PROSITE-ProRule" id="PRU01193"/>
    </source>
</evidence>
<protein>
    <submittedName>
        <fullName evidence="13">Uncharacterized protein</fullName>
    </submittedName>
</protein>
<evidence type="ECO:0000313" key="14">
    <source>
        <dbReference type="Proteomes" id="UP000196531"/>
    </source>
</evidence>
<dbReference type="InterPro" id="IPR016169">
    <property type="entry name" value="FAD-bd_PCMH_sub2"/>
</dbReference>
<dbReference type="Proteomes" id="UP000196531">
    <property type="component" value="Unassembled WGS sequence"/>
</dbReference>
<feature type="domain" description="CBS" evidence="11">
    <location>
        <begin position="272"/>
        <end position="332"/>
    </location>
</feature>
<keyword evidence="4 8" id="KW-1133">Transmembrane helix</keyword>
<dbReference type="InterPro" id="IPR046342">
    <property type="entry name" value="CBS_dom_sf"/>
</dbReference>
<evidence type="ECO:0000256" key="2">
    <source>
        <dbReference type="ARBA" id="ARBA00022692"/>
    </source>
</evidence>
<dbReference type="GO" id="GO:0005886">
    <property type="term" value="C:plasma membrane"/>
    <property type="evidence" value="ECO:0007669"/>
    <property type="project" value="TreeGrafter"/>
</dbReference>
<dbReference type="GO" id="GO:0050660">
    <property type="term" value="F:flavin adenine dinucleotide binding"/>
    <property type="evidence" value="ECO:0007669"/>
    <property type="project" value="InterPro"/>
</dbReference>
<evidence type="ECO:0000256" key="9">
    <source>
        <dbReference type="SAM" id="MobiDB-lite"/>
    </source>
</evidence>
<organism evidence="13 14">
    <name type="scientific">Halobacteriovorax marinus</name>
    <dbReference type="NCBI Taxonomy" id="97084"/>
    <lineage>
        <taxon>Bacteria</taxon>
        <taxon>Pseudomonadati</taxon>
        <taxon>Bdellovibrionota</taxon>
        <taxon>Bacteriovoracia</taxon>
        <taxon>Bacteriovoracales</taxon>
        <taxon>Halobacteriovoraceae</taxon>
        <taxon>Halobacteriovorax</taxon>
    </lineage>
</organism>
<evidence type="ECO:0000259" key="12">
    <source>
        <dbReference type="PROSITE" id="PS51846"/>
    </source>
</evidence>
<evidence type="ECO:0000256" key="3">
    <source>
        <dbReference type="ARBA" id="ARBA00022737"/>
    </source>
</evidence>
<dbReference type="PANTHER" id="PTHR22777">
    <property type="entry name" value="HEMOLYSIN-RELATED"/>
    <property type="match status" value="1"/>
</dbReference>
<gene>
    <name evidence="13" type="ORF">A9Q84_19545</name>
</gene>
<evidence type="ECO:0000259" key="11">
    <source>
        <dbReference type="PROSITE" id="PS51371"/>
    </source>
</evidence>
<dbReference type="InterPro" id="IPR036318">
    <property type="entry name" value="FAD-bd_PCMH-like_sf"/>
</dbReference>
<dbReference type="Gene3D" id="3.30.465.10">
    <property type="match status" value="1"/>
</dbReference>
<dbReference type="InterPro" id="IPR044751">
    <property type="entry name" value="Ion_transp-like_CBS"/>
</dbReference>
<dbReference type="SUPFAM" id="SSF54631">
    <property type="entry name" value="CBS-domain pair"/>
    <property type="match status" value="1"/>
</dbReference>
<dbReference type="PANTHER" id="PTHR22777:SF17">
    <property type="entry name" value="UPF0053 PROTEIN SLL0260"/>
    <property type="match status" value="1"/>
</dbReference>
<feature type="transmembrane region" description="Helical" evidence="10">
    <location>
        <begin position="63"/>
        <end position="89"/>
    </location>
</feature>
<evidence type="ECO:0000256" key="4">
    <source>
        <dbReference type="ARBA" id="ARBA00022989"/>
    </source>
</evidence>
<keyword evidence="5 7" id="KW-0129">CBS domain</keyword>